<evidence type="ECO:0000313" key="2">
    <source>
        <dbReference type="Proteomes" id="UP000177232"/>
    </source>
</evidence>
<organism evidence="1 2">
    <name type="scientific">Candidatus Kaiserbacteria bacterium RIFCSPHIGHO2_02_FULL_55_17</name>
    <dbReference type="NCBI Taxonomy" id="1798496"/>
    <lineage>
        <taxon>Bacteria</taxon>
        <taxon>Candidatus Kaiseribacteriota</taxon>
    </lineage>
</organism>
<reference evidence="1 2" key="1">
    <citation type="journal article" date="2016" name="Nat. Commun.">
        <title>Thousands of microbial genomes shed light on interconnected biogeochemical processes in an aquifer system.</title>
        <authorList>
            <person name="Anantharaman K."/>
            <person name="Brown C.T."/>
            <person name="Hug L.A."/>
            <person name="Sharon I."/>
            <person name="Castelle C.J."/>
            <person name="Probst A.J."/>
            <person name="Thomas B.C."/>
            <person name="Singh A."/>
            <person name="Wilkins M.J."/>
            <person name="Karaoz U."/>
            <person name="Brodie E.L."/>
            <person name="Williams K.H."/>
            <person name="Hubbard S.S."/>
            <person name="Banfield J.F."/>
        </authorList>
    </citation>
    <scope>NUCLEOTIDE SEQUENCE [LARGE SCALE GENOMIC DNA]</scope>
</reference>
<name>A0A1F6DTI4_9BACT</name>
<accession>A0A1F6DTI4</accession>
<dbReference type="STRING" id="1798496.A3C94_02955"/>
<dbReference type="AlphaFoldDB" id="A0A1F6DTI4"/>
<comment type="caution">
    <text evidence="1">The sequence shown here is derived from an EMBL/GenBank/DDBJ whole genome shotgun (WGS) entry which is preliminary data.</text>
</comment>
<gene>
    <name evidence="1" type="ORF">A3C94_02955</name>
</gene>
<proteinExistence type="predicted"/>
<dbReference type="EMBL" id="MFLJ01000018">
    <property type="protein sequence ID" value="OGG64580.1"/>
    <property type="molecule type" value="Genomic_DNA"/>
</dbReference>
<protein>
    <submittedName>
        <fullName evidence="1">Uncharacterized protein</fullName>
    </submittedName>
</protein>
<dbReference type="Proteomes" id="UP000177232">
    <property type="component" value="Unassembled WGS sequence"/>
</dbReference>
<sequence>MKEIVMSTIGTTQPGMHPDRMGAIALGLLWAKWDKEGGIKIGSELQRTLGQIAKDTGFSREELETFSKEILVRYENASDHIRKLAIVGLVMKRNDGPNVRHKLTLCAESILVFCKKLQ</sequence>
<evidence type="ECO:0000313" key="1">
    <source>
        <dbReference type="EMBL" id="OGG64580.1"/>
    </source>
</evidence>